<organism evidence="2 3">
    <name type="scientific">Chlorobium limicola (strain DSM 245 / NBRC 103803 / 6330)</name>
    <dbReference type="NCBI Taxonomy" id="290315"/>
    <lineage>
        <taxon>Bacteria</taxon>
        <taxon>Pseudomonadati</taxon>
        <taxon>Chlorobiota</taxon>
        <taxon>Chlorobiia</taxon>
        <taxon>Chlorobiales</taxon>
        <taxon>Chlorobiaceae</taxon>
        <taxon>Chlorobium/Pelodictyon group</taxon>
        <taxon>Chlorobium</taxon>
    </lineage>
</organism>
<dbReference type="NCBIfam" id="TIGR04283">
    <property type="entry name" value="glyco_like_mftF"/>
    <property type="match status" value="1"/>
</dbReference>
<dbReference type="CAZy" id="GT2">
    <property type="family name" value="Glycosyltransferase Family 2"/>
</dbReference>
<name>B3EIQ2_CHLL2</name>
<dbReference type="InterPro" id="IPR018641">
    <property type="entry name" value="Trfase_1_rSAM/seldom-assoc"/>
</dbReference>
<dbReference type="EMBL" id="CP001097">
    <property type="protein sequence ID" value="ACD89993.1"/>
    <property type="molecule type" value="Genomic_DNA"/>
</dbReference>
<dbReference type="eggNOG" id="COG3222">
    <property type="taxonomic scope" value="Bacteria"/>
</dbReference>
<protein>
    <submittedName>
        <fullName evidence="2">Glycosyl transferase family 2</fullName>
    </submittedName>
</protein>
<gene>
    <name evidence="2" type="ordered locus">Clim_0914</name>
</gene>
<dbReference type="STRING" id="290315.Clim_0914"/>
<dbReference type="HOGENOM" id="CLU_617822_0_0_10"/>
<dbReference type="NCBIfam" id="TIGR04282">
    <property type="entry name" value="glyco_like_cofC"/>
    <property type="match status" value="1"/>
</dbReference>
<keyword evidence="2" id="KW-0808">Transferase</keyword>
<dbReference type="Proteomes" id="UP000008841">
    <property type="component" value="Chromosome"/>
</dbReference>
<dbReference type="eggNOG" id="COG1215">
    <property type="taxonomic scope" value="Bacteria"/>
</dbReference>
<dbReference type="Pfam" id="PF00535">
    <property type="entry name" value="Glycos_transf_2"/>
    <property type="match status" value="1"/>
</dbReference>
<evidence type="ECO:0000313" key="2">
    <source>
        <dbReference type="EMBL" id="ACD89993.1"/>
    </source>
</evidence>
<dbReference type="InterPro" id="IPR026461">
    <property type="entry name" value="Trfase_2_rSAM/seldom_assoc"/>
</dbReference>
<dbReference type="RefSeq" id="WP_012465872.1">
    <property type="nucleotide sequence ID" value="NC_010803.1"/>
</dbReference>
<dbReference type="Pfam" id="PF09837">
    <property type="entry name" value="DUF2064"/>
    <property type="match status" value="1"/>
</dbReference>
<dbReference type="SUPFAM" id="SSF53448">
    <property type="entry name" value="Nucleotide-diphospho-sugar transferases"/>
    <property type="match status" value="2"/>
</dbReference>
<proteinExistence type="predicted"/>
<feature type="domain" description="Glycosyltransferase 2-like" evidence="1">
    <location>
        <begin position="211"/>
        <end position="313"/>
    </location>
</feature>
<dbReference type="PANTHER" id="PTHR36529">
    <property type="entry name" value="SLL1095 PROTEIN"/>
    <property type="match status" value="1"/>
</dbReference>
<accession>B3EIQ2</accession>
<dbReference type="PANTHER" id="PTHR36529:SF1">
    <property type="entry name" value="GLYCOSYLTRANSFERASE"/>
    <property type="match status" value="1"/>
</dbReference>
<dbReference type="Gene3D" id="3.90.550.10">
    <property type="entry name" value="Spore Coat Polysaccharide Biosynthesis Protein SpsA, Chain A"/>
    <property type="match status" value="1"/>
</dbReference>
<evidence type="ECO:0000313" key="3">
    <source>
        <dbReference type="Proteomes" id="UP000008841"/>
    </source>
</evidence>
<dbReference type="GO" id="GO:0016740">
    <property type="term" value="F:transferase activity"/>
    <property type="evidence" value="ECO:0007669"/>
    <property type="project" value="UniProtKB-KW"/>
</dbReference>
<dbReference type="InterPro" id="IPR001173">
    <property type="entry name" value="Glyco_trans_2-like"/>
</dbReference>
<reference evidence="2 3" key="1">
    <citation type="submission" date="2008-05" db="EMBL/GenBank/DDBJ databases">
        <title>Complete sequence of Chlorobium limicola DSM 245.</title>
        <authorList>
            <consortium name="US DOE Joint Genome Institute"/>
            <person name="Lucas S."/>
            <person name="Copeland A."/>
            <person name="Lapidus A."/>
            <person name="Glavina del Rio T."/>
            <person name="Dalin E."/>
            <person name="Tice H."/>
            <person name="Bruce D."/>
            <person name="Goodwin L."/>
            <person name="Pitluck S."/>
            <person name="Schmutz J."/>
            <person name="Larimer F."/>
            <person name="Land M."/>
            <person name="Hauser L."/>
            <person name="Kyrpides N."/>
            <person name="Ovchinnikova G."/>
            <person name="Zhao F."/>
            <person name="Li T."/>
            <person name="Liu Z."/>
            <person name="Overmann J."/>
            <person name="Bryant D.A."/>
            <person name="Richardson P."/>
        </authorList>
    </citation>
    <scope>NUCLEOTIDE SEQUENCE [LARGE SCALE GENOMIC DNA]</scope>
    <source>
        <strain evidence="3">DSM 245 / NBRC 103803 / 6330</strain>
    </source>
</reference>
<sequence>MKQESSSGRMLIVFTRNPVLGRVKTRLGAETGPETALRVYRMLRELTASVTEACSAERAAFYSDEIPDADCFLRGGTLAFLQEGSDLGERMLHAFETGFAGGFGHIALIGTDCPDLQTSILEQAFTELENHDAVLGPAKDGGFYLIGLNKSHPELFLDRSWSHSRVLQETIDRLNEYETTFGLLPELQDIDTLEDLRQSRLRSAEMMGSLSIIIPTFNEETGIARTLDTLLALTGRYDDVEIIVSDSGTDRTAEIVSAFPVTLCRSEKGRARQMNAGAKLARHHTLYFLHADTLPPERFVDDIVDAVGSGKEAGCFRMQFDDPHPIMTLFGWFTRVPLSICRGGDQSLFITKELFDALGGFDERMQVMEDIDIIERIERRGTFHILDNHVVTSARKYHKNGILRLQAIFGTIHLMYALGYDQESIIRYYQENIES</sequence>
<evidence type="ECO:0000259" key="1">
    <source>
        <dbReference type="Pfam" id="PF00535"/>
    </source>
</evidence>
<dbReference type="CDD" id="cd02522">
    <property type="entry name" value="GT_2_like_a"/>
    <property type="match status" value="1"/>
</dbReference>
<dbReference type="AlphaFoldDB" id="B3EIQ2"/>
<dbReference type="InterPro" id="IPR029044">
    <property type="entry name" value="Nucleotide-diphossugar_trans"/>
</dbReference>
<dbReference type="KEGG" id="cli:Clim_0914"/>